<protein>
    <recommendedName>
        <fullName evidence="4">Peptidase C13 family protein</fullName>
    </recommendedName>
</protein>
<dbReference type="RefSeq" id="WP_015863187.1">
    <property type="nucleotide sequence ID" value="NC_012796.1"/>
</dbReference>
<organism evidence="2 3">
    <name type="scientific">Solidesulfovibrio magneticus (strain ATCC 700980 / DSM 13731 / RS-1)</name>
    <name type="common">Desulfovibrio magneticus</name>
    <dbReference type="NCBI Taxonomy" id="573370"/>
    <lineage>
        <taxon>Bacteria</taxon>
        <taxon>Pseudomonadati</taxon>
        <taxon>Thermodesulfobacteriota</taxon>
        <taxon>Desulfovibrionia</taxon>
        <taxon>Desulfovibrionales</taxon>
        <taxon>Desulfovibrionaceae</taxon>
        <taxon>Solidesulfovibrio</taxon>
    </lineage>
</organism>
<name>C4XS06_SOLM1</name>
<dbReference type="Proteomes" id="UP000009071">
    <property type="component" value="Chromosome"/>
</dbReference>
<proteinExistence type="predicted"/>
<sequence length="738" mass="77630">MPRCRFPSLIVLTCLVLFCAARPALAADIDTAAKALDRLLAQMPPSARTTAAVSGEAEPRQGEVVLTLDARAVRLGQGPGWLFGLTLPDGEKRVAFVAADGSSHFAPTTELPAGLSPISLPDAAADTGPIADRQTAVAAVTDRLLGHSLQGRRVYVANDPVSDDITVPLLRGSVSLSGGPGWLFFIDDVPQANWSHGCRFVLAATDGTLHVVPAMLPPADLAGFTELTVWPPAQPAQTSALPTASVETAKAAAAKAAIDVPAATDASHRYAVILSGGYNQQNNHVRYWNDCSYFFTTLKAAGFLQNNIYVLFADGTDPAIDNSLGLNSNTDLNNDTIQDIKYSATKANITTVFNELAGKLGSQDILYIFTTDHGGPADGNTAPYAAANVVLNLWGEDITNAEFAAEVNKVQAGAVAAIFEQCFSGGMIEPLKAPNRVLMSAARYWELSYAMGPDYTYDEFSFYVTQALADPTKGDSNGDGVVTLEEAYSYGLAKDSVQAETLDLGGDNNGEHPSYYSNPWYLGRQLALGGRYPTAKAPTYGGYAQYQTGDAFPTGATAQNWKGTDQYWPLSLPFAFPLGGQSYTSASVSSHGIIHFANPSASGENTINGLAASVAVAPLWDRLTTAGDGDDIAVSSSAQSVTVVWKAKTVADARPVNVAARLYPSGAVRFFYGAGNQHTSRVAGRDKTIGVAAGTAASMLLGLRNGLPDLGAANALLIQPSTLPPPSTGLPWQELLLQ</sequence>
<dbReference type="GO" id="GO:0006508">
    <property type="term" value="P:proteolysis"/>
    <property type="evidence" value="ECO:0007669"/>
    <property type="project" value="InterPro"/>
</dbReference>
<accession>C4XS06</accession>
<evidence type="ECO:0000313" key="2">
    <source>
        <dbReference type="EMBL" id="BAH78072.1"/>
    </source>
</evidence>
<keyword evidence="1" id="KW-0732">Signal</keyword>
<dbReference type="STRING" id="573370.DMR_45810"/>
<evidence type="ECO:0008006" key="4">
    <source>
        <dbReference type="Google" id="ProtNLM"/>
    </source>
</evidence>
<keyword evidence="3" id="KW-1185">Reference proteome</keyword>
<reference evidence="2 3" key="1">
    <citation type="journal article" date="2009" name="Genome Res.">
        <title>Whole genome sequence of Desulfovibrio magneticus strain RS-1 revealed common gene clusters in magnetotactic bacteria.</title>
        <authorList>
            <person name="Nakazawa H."/>
            <person name="Arakaki A."/>
            <person name="Narita-Yamada S."/>
            <person name="Yashiro I."/>
            <person name="Jinno K."/>
            <person name="Aoki N."/>
            <person name="Tsuruyama A."/>
            <person name="Okamura Y."/>
            <person name="Tanikawa S."/>
            <person name="Fujita N."/>
            <person name="Takeyama H."/>
            <person name="Matsunaga T."/>
        </authorList>
    </citation>
    <scope>NUCLEOTIDE SEQUENCE [LARGE SCALE GENOMIC DNA]</scope>
    <source>
        <strain evidence="3">ATCC 700980 / DSM 13731 / RS-1</strain>
    </source>
</reference>
<dbReference type="HOGENOM" id="CLU_375860_0_0_7"/>
<evidence type="ECO:0000313" key="3">
    <source>
        <dbReference type="Proteomes" id="UP000009071"/>
    </source>
</evidence>
<dbReference type="OrthoDB" id="9804257at2"/>
<dbReference type="GO" id="GO:0008233">
    <property type="term" value="F:peptidase activity"/>
    <property type="evidence" value="ECO:0007669"/>
    <property type="project" value="InterPro"/>
</dbReference>
<dbReference type="eggNOG" id="COG4249">
    <property type="taxonomic scope" value="Bacteria"/>
</dbReference>
<feature type="signal peptide" evidence="1">
    <location>
        <begin position="1"/>
        <end position="26"/>
    </location>
</feature>
<dbReference type="InterPro" id="IPR001096">
    <property type="entry name" value="Peptidase_C13"/>
</dbReference>
<dbReference type="Gene3D" id="3.40.50.1460">
    <property type="match status" value="1"/>
</dbReference>
<dbReference type="eggNOG" id="COG4412">
    <property type="taxonomic scope" value="Bacteria"/>
</dbReference>
<dbReference type="EMBL" id="AP010904">
    <property type="protein sequence ID" value="BAH78072.1"/>
    <property type="molecule type" value="Genomic_DNA"/>
</dbReference>
<dbReference type="Pfam" id="PF01650">
    <property type="entry name" value="Peptidase_C13"/>
    <property type="match status" value="1"/>
</dbReference>
<evidence type="ECO:0000256" key="1">
    <source>
        <dbReference type="SAM" id="SignalP"/>
    </source>
</evidence>
<dbReference type="KEGG" id="dma:DMR_45810"/>
<feature type="chain" id="PRO_5002946230" description="Peptidase C13 family protein" evidence="1">
    <location>
        <begin position="27"/>
        <end position="738"/>
    </location>
</feature>
<dbReference type="AlphaFoldDB" id="C4XS06"/>
<gene>
    <name evidence="2" type="ordered locus">DMR_45810</name>
</gene>